<keyword evidence="5 6" id="KW-0539">Nucleus</keyword>
<evidence type="ECO:0000256" key="7">
    <source>
        <dbReference type="SAM" id="MobiDB-lite"/>
    </source>
</evidence>
<dbReference type="RefSeq" id="XP_018839947.1">
    <property type="nucleotide sequence ID" value="XM_018984402.2"/>
</dbReference>
<dbReference type="PANTHER" id="PTHR33057:SF17">
    <property type="entry name" value="TRANSCRIPTION REPRESSOR OFP8"/>
    <property type="match status" value="1"/>
</dbReference>
<comment type="function">
    <text evidence="6">Transcriptional repressor that regulates multiple aspects of plant growth and development.</text>
</comment>
<evidence type="ECO:0000256" key="2">
    <source>
        <dbReference type="ARBA" id="ARBA00022491"/>
    </source>
</evidence>
<evidence type="ECO:0000313" key="9">
    <source>
        <dbReference type="RefSeq" id="XP_018839947.1"/>
    </source>
</evidence>
<gene>
    <name evidence="9" type="primary">LOC109005453</name>
</gene>
<dbReference type="OrthoDB" id="1928390at2759"/>
<reference evidence="9" key="1">
    <citation type="submission" date="2025-08" db="UniProtKB">
        <authorList>
            <consortium name="RefSeq"/>
        </authorList>
    </citation>
    <scope>IDENTIFICATION</scope>
    <source>
        <tissue evidence="9">Leaves</tissue>
    </source>
</reference>
<dbReference type="GO" id="GO:0005634">
    <property type="term" value="C:nucleus"/>
    <property type="evidence" value="ECO:0007669"/>
    <property type="project" value="UniProtKB-SubCell"/>
</dbReference>
<evidence type="ECO:0000313" key="8">
    <source>
        <dbReference type="Proteomes" id="UP000235220"/>
    </source>
</evidence>
<dbReference type="InterPro" id="IPR038933">
    <property type="entry name" value="Ovate"/>
</dbReference>
<dbReference type="Proteomes" id="UP000235220">
    <property type="component" value="Chromosome 10"/>
</dbReference>
<dbReference type="PROSITE" id="PS51754">
    <property type="entry name" value="OVATE"/>
    <property type="match status" value="1"/>
</dbReference>
<accession>A0A2I4HS77</accession>
<keyword evidence="3 6" id="KW-0805">Transcription regulation</keyword>
<feature type="region of interest" description="Disordered" evidence="7">
    <location>
        <begin position="87"/>
        <end position="222"/>
    </location>
</feature>
<dbReference type="GO" id="GO:0045892">
    <property type="term" value="P:negative regulation of DNA-templated transcription"/>
    <property type="evidence" value="ECO:0007669"/>
    <property type="project" value="UniProtKB-UniRule"/>
</dbReference>
<evidence type="ECO:0000256" key="4">
    <source>
        <dbReference type="ARBA" id="ARBA00023163"/>
    </source>
</evidence>
<organism evidence="8 9">
    <name type="scientific">Juglans regia</name>
    <name type="common">English walnut</name>
    <dbReference type="NCBI Taxonomy" id="51240"/>
    <lineage>
        <taxon>Eukaryota</taxon>
        <taxon>Viridiplantae</taxon>
        <taxon>Streptophyta</taxon>
        <taxon>Embryophyta</taxon>
        <taxon>Tracheophyta</taxon>
        <taxon>Spermatophyta</taxon>
        <taxon>Magnoliopsida</taxon>
        <taxon>eudicotyledons</taxon>
        <taxon>Gunneridae</taxon>
        <taxon>Pentapetalae</taxon>
        <taxon>rosids</taxon>
        <taxon>fabids</taxon>
        <taxon>Fagales</taxon>
        <taxon>Juglandaceae</taxon>
        <taxon>Juglans</taxon>
    </lineage>
</organism>
<feature type="compositionally biased region" description="Basic residues" evidence="7">
    <location>
        <begin position="202"/>
        <end position="219"/>
    </location>
</feature>
<dbReference type="Pfam" id="PF04844">
    <property type="entry name" value="Ovate"/>
    <property type="match status" value="1"/>
</dbReference>
<dbReference type="KEGG" id="jre:109005453"/>
<dbReference type="PANTHER" id="PTHR33057">
    <property type="entry name" value="TRANSCRIPTION REPRESSOR OFP7-RELATED"/>
    <property type="match status" value="1"/>
</dbReference>
<dbReference type="STRING" id="51240.A0A2I4HS77"/>
<dbReference type="AlphaFoldDB" id="A0A2I4HS77"/>
<keyword evidence="8" id="KW-1185">Reference proteome</keyword>
<name>A0A2I4HS77_JUGRE</name>
<dbReference type="Gramene" id="Jr10_21020_p1">
    <property type="protein sequence ID" value="cds.Jr10_21020_p1"/>
    <property type="gene ID" value="Jr10_21020"/>
</dbReference>
<feature type="compositionally biased region" description="Acidic residues" evidence="7">
    <location>
        <begin position="172"/>
        <end position="186"/>
    </location>
</feature>
<evidence type="ECO:0000256" key="1">
    <source>
        <dbReference type="ARBA" id="ARBA00004123"/>
    </source>
</evidence>
<comment type="subcellular location">
    <subcellularLocation>
        <location evidence="1 6">Nucleus</location>
    </subcellularLocation>
</comment>
<dbReference type="GeneID" id="109005453"/>
<evidence type="ECO:0000256" key="6">
    <source>
        <dbReference type="RuleBase" id="RU367028"/>
    </source>
</evidence>
<feature type="compositionally biased region" description="Basic residues" evidence="7">
    <location>
        <begin position="125"/>
        <end position="144"/>
    </location>
</feature>
<protein>
    <recommendedName>
        <fullName evidence="6">Transcription repressor</fullName>
    </recommendedName>
    <alternativeName>
        <fullName evidence="6">Ovate family protein</fullName>
    </alternativeName>
</protein>
<evidence type="ECO:0000256" key="3">
    <source>
        <dbReference type="ARBA" id="ARBA00023015"/>
    </source>
</evidence>
<dbReference type="NCBIfam" id="TIGR01568">
    <property type="entry name" value="A_thal_3678"/>
    <property type="match status" value="1"/>
</dbReference>
<proteinExistence type="predicted"/>
<feature type="compositionally biased region" description="Polar residues" evidence="7">
    <location>
        <begin position="154"/>
        <end position="163"/>
    </location>
</feature>
<keyword evidence="4 6" id="KW-0804">Transcription</keyword>
<evidence type="ECO:0000256" key="5">
    <source>
        <dbReference type="ARBA" id="ARBA00023242"/>
    </source>
</evidence>
<dbReference type="InterPro" id="IPR006458">
    <property type="entry name" value="Ovate_C"/>
</dbReference>
<keyword evidence="2 6" id="KW-0678">Repressor</keyword>
<feature type="compositionally biased region" description="Low complexity" evidence="7">
    <location>
        <begin position="187"/>
        <end position="198"/>
    </location>
</feature>
<sequence length="304" mass="34854">MENGFKLRISRMFRASFGSCGSRNLSDVVEKAVFLPQNHQDFHMIEPFSASPRSFTFICRPKPFQTPETINHSCLIAAKDSLSEKKVSPPYSPFASTNPDGRTCPPASPISPLNPFYHFGDSTSKLKKKKCSERNKSKKKKKTTPMKNKPTETFPFSSSSQDMSFGGWWYSSEEEEEEDEREDETDTLFSSKSLSSDSSESRRRRSRRNRHGARLRRAGTRSSETDIMPKMQGKVKDSFAVVKSSSDPYNDFRTSMVEMIVEKQIFAAKDLEQLLQCFLSLNSYHHHKVIVEVFMEIWESLFCN</sequence>